<dbReference type="PROSITE" id="PS50878">
    <property type="entry name" value="RT_POL"/>
    <property type="match status" value="1"/>
</dbReference>
<dbReference type="Pfam" id="PF00078">
    <property type="entry name" value="RVT_1"/>
    <property type="match status" value="1"/>
</dbReference>
<dbReference type="AlphaFoldDB" id="A0A2H9T4Y5"/>
<dbReference type="InterPro" id="IPR000477">
    <property type="entry name" value="RT_dom"/>
</dbReference>
<dbReference type="PANTHER" id="PTHR33332">
    <property type="entry name" value="REVERSE TRANSCRIPTASE DOMAIN-CONTAINING PROTEIN"/>
    <property type="match status" value="1"/>
</dbReference>
<accession>A0A2H9T4Y5</accession>
<dbReference type="SUPFAM" id="SSF56672">
    <property type="entry name" value="DNA/RNA polymerases"/>
    <property type="match status" value="1"/>
</dbReference>
<feature type="domain" description="Reverse transcriptase" evidence="1">
    <location>
        <begin position="1"/>
        <end position="157"/>
    </location>
</feature>
<evidence type="ECO:0000313" key="2">
    <source>
        <dbReference type="EMBL" id="PJE78268.1"/>
    </source>
</evidence>
<reference evidence="2" key="1">
    <citation type="journal article" date="2017" name="Appl. Environ. Microbiol.">
        <title>Molecular characterization of an Endozoicomonas-like organism causing infection in king scallop Pecten maximus L.</title>
        <authorList>
            <person name="Cano I."/>
            <person name="van Aerle R."/>
            <person name="Ross S."/>
            <person name="Verner-Jeffreys D.W."/>
            <person name="Paley R.K."/>
            <person name="Rimmer G."/>
            <person name="Ryder D."/>
            <person name="Hooper P."/>
            <person name="Stone D."/>
            <person name="Feist S.W."/>
        </authorList>
    </citation>
    <scope>NUCLEOTIDE SEQUENCE</scope>
</reference>
<comment type="caution">
    <text evidence="2">The sequence shown here is derived from an EMBL/GenBank/DDBJ whole genome shotgun (WGS) entry which is preliminary data.</text>
</comment>
<protein>
    <recommendedName>
        <fullName evidence="1">Reverse transcriptase domain-containing protein</fullName>
    </recommendedName>
</protein>
<evidence type="ECO:0000259" key="1">
    <source>
        <dbReference type="PROSITE" id="PS50878"/>
    </source>
</evidence>
<gene>
    <name evidence="2" type="ORF">CI610_02801</name>
</gene>
<organism evidence="2">
    <name type="scientific">invertebrate metagenome</name>
    <dbReference type="NCBI Taxonomy" id="1711999"/>
    <lineage>
        <taxon>unclassified sequences</taxon>
        <taxon>metagenomes</taxon>
        <taxon>organismal metagenomes</taxon>
    </lineage>
</organism>
<dbReference type="EMBL" id="NSIT01000218">
    <property type="protein sequence ID" value="PJE78268.1"/>
    <property type="molecule type" value="Genomic_DNA"/>
</dbReference>
<dbReference type="InterPro" id="IPR043502">
    <property type="entry name" value="DNA/RNA_pol_sf"/>
</dbReference>
<name>A0A2H9T4Y5_9ZZZZ</name>
<sequence>MIFCDISKAFDRVWHRGLLSKLKSFGITGNLFLWFSNYLRNRCQSVVINGKQSNLAYITAGVPQGSILGPLLFLIFINDIVNNISCAIKLFADDTSLYVIVESPHLSANLLNDNLSKINEWSKTWLVNFNPSKTLTMTVSKKTNKPIHPSLFMNNTILTEVTSHTHLGITLSANGNWTDHLQHIISKASKKLAVLRNLKFSIDRKSLQTLYCSFIRPLLEYGDIVWDNITLGQSKLLESIQLEAARIITGATKLTSHDRLYLESGLDTLVNRRRKHKIIKFHQMVHDQCPTYLTNLLPARHSNIHSYNTRRADSFKLIPCRTNLFKDSFLPSSVVLWNALPEVIKTNPSIINLKKFLNAGTETVPLYYYRCKTRHSQIHHARLRMHCSSLNSHLYIRNLVNSPLCSCNLSDETTEHFLLHCPNYQHIRIQCFRNLPPDYNVNILLYGNPDMPDQYNENIFDIVQTFIIHSKRF</sequence>
<proteinExistence type="predicted"/>